<reference evidence="5" key="1">
    <citation type="submission" date="2011-02" db="EMBL/GenBank/DDBJ databases">
        <title>The complete genome of Planctomyces brasiliensis DSM 5305.</title>
        <authorList>
            <person name="Lucas S."/>
            <person name="Copeland A."/>
            <person name="Lapidus A."/>
            <person name="Bruce D."/>
            <person name="Goodwin L."/>
            <person name="Pitluck S."/>
            <person name="Kyrpides N."/>
            <person name="Mavromatis K."/>
            <person name="Pagani I."/>
            <person name="Ivanova N."/>
            <person name="Ovchinnikova G."/>
            <person name="Lu M."/>
            <person name="Detter J.C."/>
            <person name="Han C."/>
            <person name="Land M."/>
            <person name="Hauser L."/>
            <person name="Markowitz V."/>
            <person name="Cheng J.-F."/>
            <person name="Hugenholtz P."/>
            <person name="Woyke T."/>
            <person name="Wu D."/>
            <person name="Tindall B."/>
            <person name="Pomrenke H.G."/>
            <person name="Brambilla E."/>
            <person name="Klenk H.-P."/>
            <person name="Eisen J.A."/>
        </authorList>
    </citation>
    <scope>NUCLEOTIDE SEQUENCE [LARGE SCALE GENOMIC DNA]</scope>
    <source>
        <strain evidence="5">ATCC 49424 / DSM 5305 / JCM 21570 / NBRC 103401 / IFAM 1448</strain>
    </source>
</reference>
<dbReference type="Proteomes" id="UP000006860">
    <property type="component" value="Chromosome"/>
</dbReference>
<dbReference type="PANTHER" id="PTHR30007:SF0">
    <property type="entry name" value="TRANSPOSASE"/>
    <property type="match status" value="1"/>
</dbReference>
<dbReference type="GO" id="GO:0004803">
    <property type="term" value="F:transposase activity"/>
    <property type="evidence" value="ECO:0007669"/>
    <property type="project" value="InterPro"/>
</dbReference>
<dbReference type="InterPro" id="IPR002559">
    <property type="entry name" value="Transposase_11"/>
</dbReference>
<keyword evidence="5" id="KW-1185">Reference proteome</keyword>
<accession>F0SHS8</accession>
<proteinExistence type="predicted"/>
<feature type="domain" description="Insertion element IS402-like" evidence="3">
    <location>
        <begin position="13"/>
        <end position="87"/>
    </location>
</feature>
<dbReference type="Pfam" id="PF01609">
    <property type="entry name" value="DDE_Tnp_1"/>
    <property type="match status" value="1"/>
</dbReference>
<dbReference type="NCBIfam" id="NF033580">
    <property type="entry name" value="transpos_IS5_3"/>
    <property type="match status" value="1"/>
</dbReference>
<dbReference type="EMBL" id="CP002546">
    <property type="protein sequence ID" value="ADY59558.1"/>
    <property type="molecule type" value="Genomic_DNA"/>
</dbReference>
<sequence>MERCLVFPRFVTSEEFWQMICPLLPNYPTSPKGGRPRTPLQNMVDAIFCSLRTGCQWKAIPHTRCSGSTTHAYVQEWTELGFFEQLWRETLWKYEECVELNCDWQAIDGSMTKAPLGQEKTGPNPTDRSQQGVKRSLLTEATGIPSGLPVAAANVHDSKLLEATIENGLEVTCWAGRPCGDHICLDKAYDSTAARDHPEAWSYQSHIRSGGAAPGEEAEGNQSSPLGGRTDFLVAESLQAIINPLGEEGEVL</sequence>
<feature type="region of interest" description="Disordered" evidence="1">
    <location>
        <begin position="207"/>
        <end position="229"/>
    </location>
</feature>
<dbReference type="GO" id="GO:0006313">
    <property type="term" value="P:DNA transposition"/>
    <property type="evidence" value="ECO:0007669"/>
    <property type="project" value="InterPro"/>
</dbReference>
<evidence type="ECO:0000313" key="5">
    <source>
        <dbReference type="Proteomes" id="UP000006860"/>
    </source>
</evidence>
<evidence type="ECO:0000256" key="1">
    <source>
        <dbReference type="SAM" id="MobiDB-lite"/>
    </source>
</evidence>
<evidence type="ECO:0000313" key="4">
    <source>
        <dbReference type="EMBL" id="ADY59558.1"/>
    </source>
</evidence>
<dbReference type="eggNOG" id="COG3293">
    <property type="taxonomic scope" value="Bacteria"/>
</dbReference>
<evidence type="ECO:0000259" key="2">
    <source>
        <dbReference type="Pfam" id="PF01609"/>
    </source>
</evidence>
<dbReference type="AlphaFoldDB" id="F0SHS8"/>
<dbReference type="Pfam" id="PF13340">
    <property type="entry name" value="DUF4096"/>
    <property type="match status" value="1"/>
</dbReference>
<dbReference type="GO" id="GO:0003677">
    <property type="term" value="F:DNA binding"/>
    <property type="evidence" value="ECO:0007669"/>
    <property type="project" value="InterPro"/>
</dbReference>
<name>F0SHS8_RUBBR</name>
<protein>
    <submittedName>
        <fullName evidence="4">Transposase IS4 family protein</fullName>
    </submittedName>
</protein>
<dbReference type="InterPro" id="IPR025161">
    <property type="entry name" value="IS402-like_dom"/>
</dbReference>
<feature type="domain" description="Transposase IS4-like" evidence="2">
    <location>
        <begin position="106"/>
        <end position="197"/>
    </location>
</feature>
<dbReference type="KEGG" id="pbs:Plabr_1951"/>
<dbReference type="STRING" id="756272.Plabr_1951"/>
<gene>
    <name evidence="4" type="ordered locus">Plabr_1951</name>
</gene>
<organism evidence="4 5">
    <name type="scientific">Rubinisphaera brasiliensis (strain ATCC 49424 / DSM 5305 / JCM 21570 / IAM 15109 / NBRC 103401 / IFAM 1448)</name>
    <name type="common">Planctomyces brasiliensis</name>
    <dbReference type="NCBI Taxonomy" id="756272"/>
    <lineage>
        <taxon>Bacteria</taxon>
        <taxon>Pseudomonadati</taxon>
        <taxon>Planctomycetota</taxon>
        <taxon>Planctomycetia</taxon>
        <taxon>Planctomycetales</taxon>
        <taxon>Planctomycetaceae</taxon>
        <taxon>Rubinisphaera</taxon>
    </lineage>
</organism>
<dbReference type="HOGENOM" id="CLU_1102168_0_0_0"/>
<dbReference type="PANTHER" id="PTHR30007">
    <property type="entry name" value="PHP DOMAIN PROTEIN"/>
    <property type="match status" value="1"/>
</dbReference>
<evidence type="ECO:0000259" key="3">
    <source>
        <dbReference type="Pfam" id="PF13340"/>
    </source>
</evidence>